<keyword evidence="5" id="KW-0963">Cytoplasm</keyword>
<evidence type="ECO:0000256" key="1">
    <source>
        <dbReference type="ARBA" id="ARBA00004255"/>
    </source>
</evidence>
<dbReference type="Pfam" id="PF04733">
    <property type="entry name" value="Coatomer_E"/>
    <property type="match status" value="1"/>
</dbReference>
<dbReference type="Gene3D" id="1.25.40.10">
    <property type="entry name" value="Tetratricopeptide repeat domain"/>
    <property type="match status" value="1"/>
</dbReference>
<dbReference type="InterPro" id="IPR006822">
    <property type="entry name" value="Coatomer_esu"/>
</dbReference>
<evidence type="ECO:0000256" key="2">
    <source>
        <dbReference type="ARBA" id="ARBA00004347"/>
    </source>
</evidence>
<keyword evidence="10" id="KW-0968">Cytoplasmic vesicle</keyword>
<dbReference type="EMBL" id="JAFCIX010000438">
    <property type="protein sequence ID" value="KAH6589945.1"/>
    <property type="molecule type" value="Genomic_DNA"/>
</dbReference>
<evidence type="ECO:0000256" key="6">
    <source>
        <dbReference type="ARBA" id="ARBA00022892"/>
    </source>
</evidence>
<evidence type="ECO:0000256" key="5">
    <source>
        <dbReference type="ARBA" id="ARBA00022490"/>
    </source>
</evidence>
<dbReference type="SUPFAM" id="SSF48452">
    <property type="entry name" value="TPR-like"/>
    <property type="match status" value="1"/>
</dbReference>
<dbReference type="PIRSF" id="PIRSF016478">
    <property type="entry name" value="Coatomer_esu"/>
    <property type="match status" value="1"/>
</dbReference>
<organism evidence="11 12">
    <name type="scientific">Batrachochytrium salamandrivorans</name>
    <dbReference type="NCBI Taxonomy" id="1357716"/>
    <lineage>
        <taxon>Eukaryota</taxon>
        <taxon>Fungi</taxon>
        <taxon>Fungi incertae sedis</taxon>
        <taxon>Chytridiomycota</taxon>
        <taxon>Chytridiomycota incertae sedis</taxon>
        <taxon>Chytridiomycetes</taxon>
        <taxon>Rhizophydiales</taxon>
        <taxon>Rhizophydiales incertae sedis</taxon>
        <taxon>Batrachochytrium</taxon>
    </lineage>
</organism>
<evidence type="ECO:0000256" key="4">
    <source>
        <dbReference type="ARBA" id="ARBA00022448"/>
    </source>
</evidence>
<dbReference type="Proteomes" id="UP001648503">
    <property type="component" value="Unassembled WGS sequence"/>
</dbReference>
<evidence type="ECO:0000313" key="12">
    <source>
        <dbReference type="Proteomes" id="UP001648503"/>
    </source>
</evidence>
<evidence type="ECO:0000256" key="9">
    <source>
        <dbReference type="ARBA" id="ARBA00023136"/>
    </source>
</evidence>
<evidence type="ECO:0000256" key="10">
    <source>
        <dbReference type="ARBA" id="ARBA00023329"/>
    </source>
</evidence>
<evidence type="ECO:0000256" key="8">
    <source>
        <dbReference type="ARBA" id="ARBA00023034"/>
    </source>
</evidence>
<keyword evidence="7" id="KW-0653">Protein transport</keyword>
<evidence type="ECO:0000256" key="3">
    <source>
        <dbReference type="ARBA" id="ARBA00008827"/>
    </source>
</evidence>
<keyword evidence="4" id="KW-0813">Transport</keyword>
<keyword evidence="9" id="KW-0472">Membrane</keyword>
<dbReference type="InterPro" id="IPR011990">
    <property type="entry name" value="TPR-like_helical_dom_sf"/>
</dbReference>
<name>A0ABQ8F0X1_9FUNG</name>
<evidence type="ECO:0000256" key="7">
    <source>
        <dbReference type="ARBA" id="ARBA00022927"/>
    </source>
</evidence>
<dbReference type="PANTHER" id="PTHR10805:SF0">
    <property type="entry name" value="COATOMER SUBUNIT EPSILON"/>
    <property type="match status" value="1"/>
</dbReference>
<gene>
    <name evidence="11" type="ORF">BASA50_009648</name>
</gene>
<proteinExistence type="inferred from homology"/>
<sequence length="330" mass="36663">MRILAFPRIVYCSLCSQHFAQITNMADNEVDEVLALKNQFYLGAFQTVINEATNPATTPRTDAGKLDRRVLLHRAYICHGRFNLVLSELAENETAVELRAVRLLAQYLSSPHGQQQQQAVVADAMAMAKSLPFNTSPVVYVLLGTVFSHESLTEDALRLLVCAPKHLECVALAVQIYLKMDRVDLAKKELASFRTWADDATLAQLIESWVNIFSGGPEKYQEAFYIFEELSSTGTITSKLLTSKAVALIQARKFEDADAVLLEALNKNPNDPDTLANMIVTATALQKPANVLHQFMSQLKDVAPQHPLVQEQALKESLFDRSALRFAQGV</sequence>
<evidence type="ECO:0008006" key="13">
    <source>
        <dbReference type="Google" id="ProtNLM"/>
    </source>
</evidence>
<accession>A0ABQ8F0X1</accession>
<protein>
    <recommendedName>
        <fullName evidence="13">Coatomer subunit epsilon</fullName>
    </recommendedName>
</protein>
<evidence type="ECO:0000313" key="11">
    <source>
        <dbReference type="EMBL" id="KAH6589945.1"/>
    </source>
</evidence>
<keyword evidence="8" id="KW-0333">Golgi apparatus</keyword>
<comment type="subcellular location">
    <subcellularLocation>
        <location evidence="2">Cytoplasmic vesicle</location>
        <location evidence="2">COPI-coated vesicle membrane</location>
        <topology evidence="2">Peripheral membrane protein</topology>
        <orientation evidence="2">Cytoplasmic side</orientation>
    </subcellularLocation>
    <subcellularLocation>
        <location evidence="1">Golgi apparatus membrane</location>
        <topology evidence="1">Peripheral membrane protein</topology>
        <orientation evidence="1">Cytoplasmic side</orientation>
    </subcellularLocation>
</comment>
<keyword evidence="12" id="KW-1185">Reference proteome</keyword>
<comment type="similarity">
    <text evidence="3">Belongs to the COPE family.</text>
</comment>
<keyword evidence="6" id="KW-0931">ER-Golgi transport</keyword>
<comment type="caution">
    <text evidence="11">The sequence shown here is derived from an EMBL/GenBank/DDBJ whole genome shotgun (WGS) entry which is preliminary data.</text>
</comment>
<reference evidence="11 12" key="1">
    <citation type="submission" date="2021-02" db="EMBL/GenBank/DDBJ databases">
        <title>Variation within the Batrachochytrium salamandrivorans European outbreak.</title>
        <authorList>
            <person name="Kelly M."/>
            <person name="Pasmans F."/>
            <person name="Shea T.P."/>
            <person name="Munoz J.F."/>
            <person name="Carranza S."/>
            <person name="Cuomo C.A."/>
            <person name="Martel A."/>
        </authorList>
    </citation>
    <scope>NUCLEOTIDE SEQUENCE [LARGE SCALE GENOMIC DNA]</scope>
    <source>
        <strain evidence="11 12">AMFP18/2</strain>
    </source>
</reference>
<dbReference type="PANTHER" id="PTHR10805">
    <property type="entry name" value="COATOMER SUBUNIT EPSILON"/>
    <property type="match status" value="1"/>
</dbReference>